<protein>
    <recommendedName>
        <fullName evidence="4">Addiction module antidote protein</fullName>
    </recommendedName>
</protein>
<dbReference type="PANTHER" id="PTHR40275:SF1">
    <property type="entry name" value="SSL7038 PROTEIN"/>
    <property type="match status" value="1"/>
</dbReference>
<comment type="caution">
    <text evidence="2">The sequence shown here is derived from an EMBL/GenBank/DDBJ whole genome shotgun (WGS) entry which is preliminary data.</text>
</comment>
<dbReference type="InterPro" id="IPR014057">
    <property type="entry name" value="HI1420"/>
</dbReference>
<evidence type="ECO:0008006" key="4">
    <source>
        <dbReference type="Google" id="ProtNLM"/>
    </source>
</evidence>
<proteinExistence type="predicted"/>
<evidence type="ECO:0000313" key="2">
    <source>
        <dbReference type="EMBL" id="RMU40829.1"/>
    </source>
</evidence>
<dbReference type="NCBIfam" id="TIGR02684">
    <property type="entry name" value="dnstrm_HI1420"/>
    <property type="match status" value="1"/>
</dbReference>
<dbReference type="Proteomes" id="UP000281514">
    <property type="component" value="Unassembled WGS sequence"/>
</dbReference>
<gene>
    <name evidence="2" type="ORF">ALP32_02591</name>
</gene>
<organism evidence="2 3">
    <name type="scientific">Pseudomonas avellanae</name>
    <dbReference type="NCBI Taxonomy" id="46257"/>
    <lineage>
        <taxon>Bacteria</taxon>
        <taxon>Pseudomonadati</taxon>
        <taxon>Pseudomonadota</taxon>
        <taxon>Gammaproteobacteria</taxon>
        <taxon>Pseudomonadales</taxon>
        <taxon>Pseudomonadaceae</taxon>
        <taxon>Pseudomonas</taxon>
    </lineage>
</organism>
<dbReference type="AlphaFoldDB" id="A0A3M5U4I4"/>
<evidence type="ECO:0000313" key="3">
    <source>
        <dbReference type="Proteomes" id="UP000281514"/>
    </source>
</evidence>
<feature type="region of interest" description="Disordered" evidence="1">
    <location>
        <begin position="1"/>
        <end position="21"/>
    </location>
</feature>
<feature type="non-terminal residue" evidence="2">
    <location>
        <position position="1"/>
    </location>
</feature>
<evidence type="ECO:0000256" key="1">
    <source>
        <dbReference type="SAM" id="MobiDB-lite"/>
    </source>
</evidence>
<accession>A0A3M5U4I4</accession>
<sequence length="140" mass="15352">FGQRQHSRSCWPQENVAMEMPQGEKEMTTHTRSHDESVLDMLREDEAFAIEYLSVALEEIDEGGGEDAFLIAIRRLIEARGGMGNLSKNTGLARPNLYRSIAAGGDPKLSTILKVLQALGVGMSKVVSHRADVGSQRTDP</sequence>
<dbReference type="PANTHER" id="PTHR40275">
    <property type="entry name" value="SSL7038 PROTEIN"/>
    <property type="match status" value="1"/>
</dbReference>
<dbReference type="Pfam" id="PF21716">
    <property type="entry name" value="dnstrm_HI1420"/>
    <property type="match status" value="1"/>
</dbReference>
<reference evidence="2 3" key="1">
    <citation type="submission" date="2018-08" db="EMBL/GenBank/DDBJ databases">
        <title>Recombination of ecologically and evolutionarily significant loci maintains genetic cohesion in the Pseudomonas syringae species complex.</title>
        <authorList>
            <person name="Dillon M."/>
            <person name="Thakur S."/>
            <person name="Almeida R.N.D."/>
            <person name="Weir B.S."/>
            <person name="Guttman D.S."/>
        </authorList>
    </citation>
    <scope>NUCLEOTIDE SEQUENCE [LARGE SCALE GENOMIC DNA]</scope>
    <source>
        <strain evidence="2 3">ICMP 9749</strain>
    </source>
</reference>
<dbReference type="EMBL" id="RBTX01000061">
    <property type="protein sequence ID" value="RMU40829.1"/>
    <property type="molecule type" value="Genomic_DNA"/>
</dbReference>
<name>A0A3M5U4I4_9PSED</name>